<proteinExistence type="predicted"/>
<accession>A0ABS6DB99</accession>
<organism evidence="1 2">
    <name type="scientific">Cedecea davisae</name>
    <dbReference type="NCBI Taxonomy" id="158484"/>
    <lineage>
        <taxon>Bacteria</taxon>
        <taxon>Pseudomonadati</taxon>
        <taxon>Pseudomonadota</taxon>
        <taxon>Gammaproteobacteria</taxon>
        <taxon>Enterobacterales</taxon>
        <taxon>Enterobacteriaceae</taxon>
        <taxon>Cedecea</taxon>
    </lineage>
</organism>
<dbReference type="NCBIfam" id="TIGR01551">
    <property type="entry name" value="major_capsid_P2"/>
    <property type="match status" value="1"/>
</dbReference>
<evidence type="ECO:0000313" key="2">
    <source>
        <dbReference type="Proteomes" id="UP000686327"/>
    </source>
</evidence>
<keyword evidence="2" id="KW-1185">Reference proteome</keyword>
<dbReference type="RefSeq" id="WP_216374205.1">
    <property type="nucleotide sequence ID" value="NZ_JAGRYT010000001.1"/>
</dbReference>
<dbReference type="Proteomes" id="UP000686327">
    <property type="component" value="Unassembled WGS sequence"/>
</dbReference>
<dbReference type="InterPro" id="IPR006441">
    <property type="entry name" value="Phage_P2_GpN"/>
</dbReference>
<name>A0ABS6DB99_9ENTR</name>
<comment type="caution">
    <text evidence="1">The sequence shown here is derived from an EMBL/GenBank/DDBJ whole genome shotgun (WGS) entry which is preliminary data.</text>
</comment>
<dbReference type="EMBL" id="JAGRYU010000002">
    <property type="protein sequence ID" value="MBU4680496.1"/>
    <property type="molecule type" value="Genomic_DNA"/>
</dbReference>
<dbReference type="Pfam" id="PF05125">
    <property type="entry name" value="Phage_cap_P2"/>
    <property type="match status" value="1"/>
</dbReference>
<protein>
    <submittedName>
        <fullName evidence="1">Phage major capsid protein, P2 family</fullName>
    </submittedName>
</protein>
<sequence length="417" mass="45706">MKKETRFKFNAYLSQLAKINGVSVPDIAAKYTAEPSVAQTLETKIQESSLFLTKINIVPVDEQSGERLGLGMGATIAGTTDTTQKEREPSDPTYIDGEPYKCTQTNFDTALPYSKLDLWAKFQDFQTRIRDAIIKRQALDRIMIGFNGVKREKTSNRVANPLLQDVNIGWLEKIRQESPIHVLDKIVGPDGAVISATVTIGKAGVFKNLDALVLAAVSEKLAEWYQEDTELVVICGRALLADKYFPIVNRDQPNTEALAADLIISQKRIGNLPAVRAPFFPANAMLITRLDNLSIYWQSGSRRRSVIDNPKRDRVENFESVNEAYVIEDYDGCCLIENIEILEPEPAQAKGVMGETVVLNSELTDEQIARVLALSGESRLSSDDLRVLVSEAAATAAAAAVKGVLESKAASGGKEGA</sequence>
<evidence type="ECO:0000313" key="1">
    <source>
        <dbReference type="EMBL" id="MBU4680496.1"/>
    </source>
</evidence>
<reference evidence="2" key="1">
    <citation type="submission" date="2023-07" db="EMBL/GenBank/DDBJ databases">
        <title>Cedecea davisae an AmpC producer and its therapeutic implications.</title>
        <authorList>
            <person name="Notter J."/>
        </authorList>
    </citation>
    <scope>NUCLEOTIDE SEQUENCE [LARGE SCALE GENOMIC DNA]</scope>
    <source>
        <strain evidence="2">1</strain>
    </source>
</reference>
<gene>
    <name evidence="1" type="ORF">KC222_00525</name>
</gene>